<dbReference type="InterPro" id="IPR017900">
    <property type="entry name" value="4Fe4S_Fe_S_CS"/>
</dbReference>
<gene>
    <name evidence="6" type="ORF">AArcMg_2222</name>
</gene>
<protein>
    <submittedName>
        <fullName evidence="6">Formate dehydrogenase-O, iron-sulfur subunit</fullName>
        <ecNumber evidence="6">1.17.1.9</ecNumber>
    </submittedName>
</protein>
<keyword evidence="3" id="KW-0408">Iron</keyword>
<accession>A0A346PRS4</accession>
<evidence type="ECO:0000259" key="5">
    <source>
        <dbReference type="PROSITE" id="PS51379"/>
    </source>
</evidence>
<dbReference type="PANTHER" id="PTHR43177:SF3">
    <property type="entry name" value="PROTEIN NRFC HOMOLOG"/>
    <property type="match status" value="1"/>
</dbReference>
<organism evidence="6 7">
    <name type="scientific">Natrarchaeobaculum sulfurireducens</name>
    <dbReference type="NCBI Taxonomy" id="2044521"/>
    <lineage>
        <taxon>Archaea</taxon>
        <taxon>Methanobacteriati</taxon>
        <taxon>Methanobacteriota</taxon>
        <taxon>Stenosarchaea group</taxon>
        <taxon>Halobacteria</taxon>
        <taxon>Halobacteriales</taxon>
        <taxon>Natrialbaceae</taxon>
        <taxon>Natrarchaeobaculum</taxon>
    </lineage>
</organism>
<dbReference type="Proteomes" id="UP000258613">
    <property type="component" value="Chromosome"/>
</dbReference>
<dbReference type="InterPro" id="IPR017896">
    <property type="entry name" value="4Fe4S_Fe-S-bd"/>
</dbReference>
<sequence>MSGTPRVIPNVEACIDCGGCEVACMRTWELPEASDRIGVVTHNEGTAGSRFDDGETAVPMTCFHCAEAPCEDVCPTDAISRDDDGLVQVDEDTCLGCSYCAWACPFGAPQFPDEENSTGNAGVMDKCTLCAPRLEEGEEPACVSECATDALVFGTPAELSEQFRENRSDDLFDGDLEQVVFGNE</sequence>
<dbReference type="Gene3D" id="3.30.70.20">
    <property type="match status" value="2"/>
</dbReference>
<evidence type="ECO:0000256" key="4">
    <source>
        <dbReference type="ARBA" id="ARBA00023014"/>
    </source>
</evidence>
<keyword evidence="7" id="KW-1185">Reference proteome</keyword>
<dbReference type="RefSeq" id="WP_117368858.1">
    <property type="nucleotide sequence ID" value="NZ_CP027033.1"/>
</dbReference>
<name>A0A346PRS4_9EURY</name>
<evidence type="ECO:0000313" key="7">
    <source>
        <dbReference type="Proteomes" id="UP000258613"/>
    </source>
</evidence>
<evidence type="ECO:0000256" key="3">
    <source>
        <dbReference type="ARBA" id="ARBA00023004"/>
    </source>
</evidence>
<keyword evidence="2" id="KW-0479">Metal-binding</keyword>
<dbReference type="GeneID" id="37642708"/>
<keyword evidence="1" id="KW-0004">4Fe-4S</keyword>
<dbReference type="PANTHER" id="PTHR43177">
    <property type="entry name" value="PROTEIN NRFC"/>
    <property type="match status" value="1"/>
</dbReference>
<evidence type="ECO:0000313" key="6">
    <source>
        <dbReference type="EMBL" id="AXR82219.1"/>
    </source>
</evidence>
<dbReference type="GO" id="GO:0051539">
    <property type="term" value="F:4 iron, 4 sulfur cluster binding"/>
    <property type="evidence" value="ECO:0007669"/>
    <property type="project" value="UniProtKB-KW"/>
</dbReference>
<feature type="domain" description="4Fe-4S ferredoxin-type" evidence="5">
    <location>
        <begin position="85"/>
        <end position="114"/>
    </location>
</feature>
<dbReference type="SUPFAM" id="SSF54862">
    <property type="entry name" value="4Fe-4S ferredoxins"/>
    <property type="match status" value="1"/>
</dbReference>
<dbReference type="KEGG" id="nag:AArcMg_2222"/>
<feature type="domain" description="4Fe-4S ferredoxin-type" evidence="5">
    <location>
        <begin position="53"/>
        <end position="84"/>
    </location>
</feature>
<dbReference type="PROSITE" id="PS51379">
    <property type="entry name" value="4FE4S_FER_2"/>
    <property type="match status" value="3"/>
</dbReference>
<keyword evidence="4" id="KW-0411">Iron-sulfur</keyword>
<dbReference type="GO" id="GO:0046872">
    <property type="term" value="F:metal ion binding"/>
    <property type="evidence" value="ECO:0007669"/>
    <property type="project" value="UniProtKB-KW"/>
</dbReference>
<dbReference type="PROSITE" id="PS00198">
    <property type="entry name" value="4FE4S_FER_1"/>
    <property type="match status" value="1"/>
</dbReference>
<dbReference type="InterPro" id="IPR050954">
    <property type="entry name" value="ET_IronSulfur_Cluster-Binding"/>
</dbReference>
<evidence type="ECO:0000256" key="2">
    <source>
        <dbReference type="ARBA" id="ARBA00022723"/>
    </source>
</evidence>
<dbReference type="OrthoDB" id="2837at2157"/>
<proteinExistence type="predicted"/>
<feature type="domain" description="4Fe-4S ferredoxin-type" evidence="5">
    <location>
        <begin position="5"/>
        <end position="33"/>
    </location>
</feature>
<dbReference type="GO" id="GO:0008863">
    <property type="term" value="F:formate dehydrogenase (NAD+) activity"/>
    <property type="evidence" value="ECO:0007669"/>
    <property type="project" value="UniProtKB-EC"/>
</dbReference>
<evidence type="ECO:0000256" key="1">
    <source>
        <dbReference type="ARBA" id="ARBA00022485"/>
    </source>
</evidence>
<dbReference type="EMBL" id="CP027033">
    <property type="protein sequence ID" value="AXR82219.1"/>
    <property type="molecule type" value="Genomic_DNA"/>
</dbReference>
<keyword evidence="6" id="KW-0560">Oxidoreductase</keyword>
<dbReference type="Pfam" id="PF13247">
    <property type="entry name" value="Fer4_11"/>
    <property type="match status" value="1"/>
</dbReference>
<dbReference type="EC" id="1.17.1.9" evidence="6"/>
<dbReference type="CDD" id="cd16371">
    <property type="entry name" value="DMSOR_beta_like"/>
    <property type="match status" value="1"/>
</dbReference>
<reference evidence="7" key="1">
    <citation type="submission" date="2018-02" db="EMBL/GenBank/DDBJ databases">
        <title>Phenotypic and genomic properties of facultatively anaerobic sulfur-reducing natronoarchaea from hypersaline soda lakes.</title>
        <authorList>
            <person name="Sorokin D.Y."/>
            <person name="Kublanov I.V."/>
            <person name="Roman P."/>
            <person name="Sinninghe Damste J.S."/>
            <person name="Golyshin P.N."/>
            <person name="Rojo D."/>
            <person name="Ciordia S."/>
            <person name="Mena M.D.C."/>
            <person name="Ferrer M."/>
            <person name="Messina E."/>
            <person name="Smedile F."/>
            <person name="La Spada G."/>
            <person name="La Cono V."/>
            <person name="Yakimov M.M."/>
        </authorList>
    </citation>
    <scope>NUCLEOTIDE SEQUENCE [LARGE SCALE GENOMIC DNA]</scope>
    <source>
        <strain evidence="7">AArc-Mg</strain>
    </source>
</reference>
<dbReference type="AlphaFoldDB" id="A0A346PRS4"/>